<dbReference type="InterPro" id="IPR001789">
    <property type="entry name" value="Sig_transdc_resp-reg_receiver"/>
</dbReference>
<dbReference type="Pfam" id="PF00072">
    <property type="entry name" value="Response_reg"/>
    <property type="match status" value="1"/>
</dbReference>
<dbReference type="PROSITE" id="PS00041">
    <property type="entry name" value="HTH_ARAC_FAMILY_1"/>
    <property type="match status" value="1"/>
</dbReference>
<evidence type="ECO:0000313" key="13">
    <source>
        <dbReference type="EMBL" id="MBC5778094.1"/>
    </source>
</evidence>
<evidence type="ECO:0000313" key="14">
    <source>
        <dbReference type="Proteomes" id="UP000649826"/>
    </source>
</evidence>
<comment type="subcellular location">
    <subcellularLocation>
        <location evidence="1">Cytoplasm</location>
    </subcellularLocation>
</comment>
<accession>A0ABR7IDK3</accession>
<dbReference type="InterPro" id="IPR018062">
    <property type="entry name" value="HTH_AraC-typ_CS"/>
</dbReference>
<name>A0ABR7IDK3_9FIRM</name>
<evidence type="ECO:0000256" key="9">
    <source>
        <dbReference type="ARBA" id="ARBA00024867"/>
    </source>
</evidence>
<dbReference type="InterPro" id="IPR009057">
    <property type="entry name" value="Homeodomain-like_sf"/>
</dbReference>
<comment type="caution">
    <text evidence="13">The sequence shown here is derived from an EMBL/GenBank/DDBJ whole genome shotgun (WGS) entry which is preliminary data.</text>
</comment>
<evidence type="ECO:0000256" key="10">
    <source>
        <dbReference type="PROSITE-ProRule" id="PRU00169"/>
    </source>
</evidence>
<protein>
    <recommendedName>
        <fullName evidence="2">Stage 0 sporulation protein A homolog</fullName>
    </recommendedName>
</protein>
<comment type="function">
    <text evidence="9">May play the central regulatory role in sporulation. It may be an element of the effector pathway responsible for the activation of sporulation genes in response to nutritional stress. Spo0A may act in concert with spo0H (a sigma factor) to control the expression of some genes that are critical to the sporulation process.</text>
</comment>
<evidence type="ECO:0000256" key="8">
    <source>
        <dbReference type="ARBA" id="ARBA00023163"/>
    </source>
</evidence>
<dbReference type="Gene3D" id="3.40.50.2300">
    <property type="match status" value="1"/>
</dbReference>
<evidence type="ECO:0000256" key="1">
    <source>
        <dbReference type="ARBA" id="ARBA00004496"/>
    </source>
</evidence>
<keyword evidence="7" id="KW-0238">DNA-binding</keyword>
<dbReference type="InterPro" id="IPR011006">
    <property type="entry name" value="CheY-like_superfamily"/>
</dbReference>
<proteinExistence type="predicted"/>
<keyword evidence="4 10" id="KW-0597">Phosphoprotein</keyword>
<organism evidence="13 14">
    <name type="scientific">Blautia difficilis</name>
    <dbReference type="NCBI Taxonomy" id="2763027"/>
    <lineage>
        <taxon>Bacteria</taxon>
        <taxon>Bacillati</taxon>
        <taxon>Bacillota</taxon>
        <taxon>Clostridia</taxon>
        <taxon>Lachnospirales</taxon>
        <taxon>Lachnospiraceae</taxon>
        <taxon>Blautia</taxon>
    </lineage>
</organism>
<dbReference type="InterPro" id="IPR051552">
    <property type="entry name" value="HptR"/>
</dbReference>
<feature type="domain" description="HTH araC/xylS-type" evidence="11">
    <location>
        <begin position="290"/>
        <end position="388"/>
    </location>
</feature>
<evidence type="ECO:0000256" key="4">
    <source>
        <dbReference type="ARBA" id="ARBA00022553"/>
    </source>
</evidence>
<evidence type="ECO:0000259" key="11">
    <source>
        <dbReference type="PROSITE" id="PS01124"/>
    </source>
</evidence>
<dbReference type="SUPFAM" id="SSF46689">
    <property type="entry name" value="Homeodomain-like"/>
    <property type="match status" value="2"/>
</dbReference>
<keyword evidence="8" id="KW-0804">Transcription</keyword>
<dbReference type="EMBL" id="JACOQG010000001">
    <property type="protein sequence ID" value="MBC5778094.1"/>
    <property type="molecule type" value="Genomic_DNA"/>
</dbReference>
<evidence type="ECO:0000256" key="2">
    <source>
        <dbReference type="ARBA" id="ARBA00018672"/>
    </source>
</evidence>
<sequence length="391" mass="44372">MYTILIIDDEPIVKIALRSILPWEEHGFSICGTASNGLEAMPLIQKHQPDVIITDLKMPEMDGLELIRTLKEKGYPGEILVLSNYEDFDSVRSALLLGAADYLLKIKIQPDNLLACLNKTTEKLQKKAGERSDLSVNTSSDKTGLLLSFFQGEATLPAFLQAHSETDLSFMEKSCAICYVTFEKYLSNEAFSISGKLLCDMILDAVQGVLQPYILVLSDFSALVVFSQKELLVSQVKVEQLIKKLYNRFTMYQSFAPDMPYQENLKNYEEARKIYQTFISNEGHYKDDVAKTLSYLEENYMHRLTLASISSNVNLSSSYLCRVFKSEVGTNITSYLNNLRIRKAATMIKEDKLSLKEISAMVGIEDQLYFSRLFKKCMGISPSEYGKRFHQ</sequence>
<dbReference type="SMART" id="SM00448">
    <property type="entry name" value="REC"/>
    <property type="match status" value="1"/>
</dbReference>
<dbReference type="PANTHER" id="PTHR42713">
    <property type="entry name" value="HISTIDINE KINASE-RELATED"/>
    <property type="match status" value="1"/>
</dbReference>
<dbReference type="PROSITE" id="PS50110">
    <property type="entry name" value="RESPONSE_REGULATORY"/>
    <property type="match status" value="1"/>
</dbReference>
<gene>
    <name evidence="13" type="ORF">H8Z82_00120</name>
</gene>
<dbReference type="InterPro" id="IPR018060">
    <property type="entry name" value="HTH_AraC"/>
</dbReference>
<keyword evidence="6" id="KW-0805">Transcription regulation</keyword>
<dbReference type="Pfam" id="PF12833">
    <property type="entry name" value="HTH_18"/>
    <property type="match status" value="1"/>
</dbReference>
<dbReference type="PROSITE" id="PS01124">
    <property type="entry name" value="HTH_ARAC_FAMILY_2"/>
    <property type="match status" value="1"/>
</dbReference>
<evidence type="ECO:0000256" key="3">
    <source>
        <dbReference type="ARBA" id="ARBA00022490"/>
    </source>
</evidence>
<evidence type="ECO:0000256" key="7">
    <source>
        <dbReference type="ARBA" id="ARBA00023125"/>
    </source>
</evidence>
<feature type="modified residue" description="4-aspartylphosphate" evidence="10">
    <location>
        <position position="55"/>
    </location>
</feature>
<dbReference type="RefSeq" id="WP_186993874.1">
    <property type="nucleotide sequence ID" value="NZ_JACOQG010000001.1"/>
</dbReference>
<keyword evidence="5" id="KW-0902">Two-component regulatory system</keyword>
<reference evidence="13 14" key="1">
    <citation type="submission" date="2020-08" db="EMBL/GenBank/DDBJ databases">
        <title>Genome public.</title>
        <authorList>
            <person name="Liu C."/>
            <person name="Sun Q."/>
        </authorList>
    </citation>
    <scope>NUCLEOTIDE SEQUENCE [LARGE SCALE GENOMIC DNA]</scope>
    <source>
        <strain evidence="13 14">M29</strain>
    </source>
</reference>
<keyword evidence="3" id="KW-0963">Cytoplasm</keyword>
<dbReference type="Gene3D" id="1.10.10.60">
    <property type="entry name" value="Homeodomain-like"/>
    <property type="match status" value="2"/>
</dbReference>
<dbReference type="SMART" id="SM00342">
    <property type="entry name" value="HTH_ARAC"/>
    <property type="match status" value="1"/>
</dbReference>
<feature type="domain" description="Response regulatory" evidence="12">
    <location>
        <begin position="3"/>
        <end position="120"/>
    </location>
</feature>
<dbReference type="Proteomes" id="UP000649826">
    <property type="component" value="Unassembled WGS sequence"/>
</dbReference>
<evidence type="ECO:0000256" key="6">
    <source>
        <dbReference type="ARBA" id="ARBA00023015"/>
    </source>
</evidence>
<evidence type="ECO:0000259" key="12">
    <source>
        <dbReference type="PROSITE" id="PS50110"/>
    </source>
</evidence>
<keyword evidence="14" id="KW-1185">Reference proteome</keyword>
<dbReference type="PANTHER" id="PTHR42713:SF3">
    <property type="entry name" value="TRANSCRIPTIONAL REGULATORY PROTEIN HPTR"/>
    <property type="match status" value="1"/>
</dbReference>
<dbReference type="CDD" id="cd17536">
    <property type="entry name" value="REC_YesN-like"/>
    <property type="match status" value="1"/>
</dbReference>
<evidence type="ECO:0000256" key="5">
    <source>
        <dbReference type="ARBA" id="ARBA00023012"/>
    </source>
</evidence>
<dbReference type="SUPFAM" id="SSF52172">
    <property type="entry name" value="CheY-like"/>
    <property type="match status" value="1"/>
</dbReference>